<organism evidence="2 3">
    <name type="scientific">Lentinula guzmanii</name>
    <dbReference type="NCBI Taxonomy" id="2804957"/>
    <lineage>
        <taxon>Eukaryota</taxon>
        <taxon>Fungi</taxon>
        <taxon>Dikarya</taxon>
        <taxon>Basidiomycota</taxon>
        <taxon>Agaricomycotina</taxon>
        <taxon>Agaricomycetes</taxon>
        <taxon>Agaricomycetidae</taxon>
        <taxon>Agaricales</taxon>
        <taxon>Marasmiineae</taxon>
        <taxon>Omphalotaceae</taxon>
        <taxon>Lentinula</taxon>
    </lineage>
</organism>
<dbReference type="AlphaFoldDB" id="A0AA38N0X9"/>
<evidence type="ECO:0000256" key="1">
    <source>
        <dbReference type="SAM" id="SignalP"/>
    </source>
</evidence>
<dbReference type="InterPro" id="IPR045564">
    <property type="entry name" value="DUF5910"/>
</dbReference>
<keyword evidence="3" id="KW-1185">Reference proteome</keyword>
<comment type="caution">
    <text evidence="2">The sequence shown here is derived from an EMBL/GenBank/DDBJ whole genome shotgun (WGS) entry which is preliminary data.</text>
</comment>
<evidence type="ECO:0000313" key="2">
    <source>
        <dbReference type="EMBL" id="KAJ3733395.1"/>
    </source>
</evidence>
<evidence type="ECO:0000313" key="3">
    <source>
        <dbReference type="Proteomes" id="UP001176059"/>
    </source>
</evidence>
<protein>
    <submittedName>
        <fullName evidence="2">Uncharacterized protein</fullName>
    </submittedName>
</protein>
<reference evidence="2" key="2">
    <citation type="journal article" date="2023" name="Proc. Natl. Acad. Sci. U.S.A.">
        <title>A global phylogenomic analysis of the shiitake genus Lentinula.</title>
        <authorList>
            <person name="Sierra-Patev S."/>
            <person name="Min B."/>
            <person name="Naranjo-Ortiz M."/>
            <person name="Looney B."/>
            <person name="Konkel Z."/>
            <person name="Slot J.C."/>
            <person name="Sakamoto Y."/>
            <person name="Steenwyk J.L."/>
            <person name="Rokas A."/>
            <person name="Carro J."/>
            <person name="Camarero S."/>
            <person name="Ferreira P."/>
            <person name="Molpeceres G."/>
            <person name="Ruiz-Duenas F.J."/>
            <person name="Serrano A."/>
            <person name="Henrissat B."/>
            <person name="Drula E."/>
            <person name="Hughes K.W."/>
            <person name="Mata J.L."/>
            <person name="Ishikawa N.K."/>
            <person name="Vargas-Isla R."/>
            <person name="Ushijima S."/>
            <person name="Smith C.A."/>
            <person name="Donoghue J."/>
            <person name="Ahrendt S."/>
            <person name="Andreopoulos W."/>
            <person name="He G."/>
            <person name="LaButti K."/>
            <person name="Lipzen A."/>
            <person name="Ng V."/>
            <person name="Riley R."/>
            <person name="Sandor L."/>
            <person name="Barry K."/>
            <person name="Martinez A.T."/>
            <person name="Xiao Y."/>
            <person name="Gibbons J.G."/>
            <person name="Terashima K."/>
            <person name="Grigoriev I.V."/>
            <person name="Hibbett D."/>
        </authorList>
    </citation>
    <scope>NUCLEOTIDE SEQUENCE</scope>
    <source>
        <strain evidence="2">ET3784</strain>
    </source>
</reference>
<gene>
    <name evidence="2" type="ORF">DFJ43DRAFT_1068946</name>
</gene>
<feature type="chain" id="PRO_5041224872" evidence="1">
    <location>
        <begin position="19"/>
        <end position="203"/>
    </location>
</feature>
<feature type="signal peptide" evidence="1">
    <location>
        <begin position="1"/>
        <end position="18"/>
    </location>
</feature>
<name>A0AA38N0X9_9AGAR</name>
<dbReference type="EMBL" id="JANVFO010000018">
    <property type="protein sequence ID" value="KAJ3733395.1"/>
    <property type="molecule type" value="Genomic_DNA"/>
</dbReference>
<keyword evidence="1" id="KW-0732">Signal</keyword>
<reference evidence="2" key="1">
    <citation type="submission" date="2022-08" db="EMBL/GenBank/DDBJ databases">
        <authorList>
            <consortium name="DOE Joint Genome Institute"/>
            <person name="Min B."/>
            <person name="Sierra-Patev S."/>
            <person name="Naranjo-Ortiz M."/>
            <person name="Looney B."/>
            <person name="Konkel Z."/>
            <person name="Slot J.C."/>
            <person name="Sakamoto Y."/>
            <person name="Steenwyk J.L."/>
            <person name="Rokas A."/>
            <person name="Carro J."/>
            <person name="Camarero S."/>
            <person name="Ferreira P."/>
            <person name="Molpeceres G."/>
            <person name="Ruiz-duenas F.J."/>
            <person name="Serrano A."/>
            <person name="Henrissat B."/>
            <person name="Drula E."/>
            <person name="Hughes K.W."/>
            <person name="Mata J.L."/>
            <person name="Ishikawa N.K."/>
            <person name="Vargas-Isla R."/>
            <person name="Ushijima S."/>
            <person name="Smith C.A."/>
            <person name="Ahrendt S."/>
            <person name="Andreopoulos W."/>
            <person name="He G."/>
            <person name="LaButti K."/>
            <person name="Lipzen A."/>
            <person name="Ng V."/>
            <person name="Riley R."/>
            <person name="Sandor L."/>
            <person name="Barry K."/>
            <person name="Martinez A.T."/>
            <person name="Xiao Y."/>
            <person name="Gibbons J.G."/>
            <person name="Terashima K."/>
            <person name="Hibbett D.S."/>
            <person name="Grigoriev I.V."/>
        </authorList>
    </citation>
    <scope>NUCLEOTIDE SEQUENCE</scope>
    <source>
        <strain evidence="2">ET3784</strain>
    </source>
</reference>
<dbReference type="Pfam" id="PF19287">
    <property type="entry name" value="DUF5910"/>
    <property type="match status" value="1"/>
</dbReference>
<accession>A0AA38N0X9</accession>
<proteinExistence type="predicted"/>
<dbReference type="Proteomes" id="UP001176059">
    <property type="component" value="Unassembled WGS sequence"/>
</dbReference>
<sequence length="203" mass="23425">MRVLFTFISLLLLKATFASPLLVEKRKDKDLTKMTLLGYRAVNKDIAEQYNERQTLVYQHNPNGNGNQLGDGVYLTRRLRDWKEDYTCAVFAKPGKFGSAKVKKLWLDHDERESPVREQTIKKVFGKDQEVSKVILVAGMWGGDHREKNVQMLIPPDFLADPDPSKKDIGKLGIYVKCVPWDYSNRLPIRSDAKWHLMRITGF</sequence>